<evidence type="ECO:0000259" key="3">
    <source>
        <dbReference type="PROSITE" id="PS01124"/>
    </source>
</evidence>
<name>A0ABV5C2Z9_9BACL</name>
<dbReference type="RefSeq" id="WP_375521021.1">
    <property type="nucleotide sequence ID" value="NZ_JBHIRY010000015.1"/>
</dbReference>
<dbReference type="SUPFAM" id="SSF46689">
    <property type="entry name" value="Homeodomain-like"/>
    <property type="match status" value="2"/>
</dbReference>
<evidence type="ECO:0000256" key="2">
    <source>
        <dbReference type="ARBA" id="ARBA00023163"/>
    </source>
</evidence>
<dbReference type="PANTHER" id="PTHR43436:SF1">
    <property type="entry name" value="TRANSCRIPTIONAL REGULATORY PROTEIN"/>
    <property type="match status" value="1"/>
</dbReference>
<dbReference type="Pfam" id="PF06719">
    <property type="entry name" value="AraC_N"/>
    <property type="match status" value="1"/>
</dbReference>
<protein>
    <submittedName>
        <fullName evidence="4">AraC family transcriptional regulator</fullName>
    </submittedName>
</protein>
<proteinExistence type="predicted"/>
<dbReference type="InterPro" id="IPR018060">
    <property type="entry name" value="HTH_AraC"/>
</dbReference>
<sequence length="323" mass="36118">MWEQGLDSRTIHGQSISIHKKALDQLIAMTDRITLADGRTPTIVPFLSIVRSSRETLRSPGVLTPSFCLILQGTKKIYLGQDILHYSAGDYLASLIDMPASSQVIGATEQSPYISLRIDFTTQEIASVVMEAEIVTEPKGKDLRAGAFIGKSDAELLDIFLRLLKLIDKPKEVRFLSELIKREMIFNLLSGDYGHLFFQKVFYDQITDGIGKAIHWIKENYASSFTAQELAKSCNMSTSGLHHKFKAVTTMGPLQYQKQLRLLEARRLMLSGPVGATTAALKVGYESPSQFNREYRRFFGLPPLQDIKAVRKTSYAGGFEDSL</sequence>
<keyword evidence="5" id="KW-1185">Reference proteome</keyword>
<dbReference type="Gene3D" id="1.10.10.60">
    <property type="entry name" value="Homeodomain-like"/>
    <property type="match status" value="1"/>
</dbReference>
<evidence type="ECO:0000256" key="1">
    <source>
        <dbReference type="ARBA" id="ARBA00023015"/>
    </source>
</evidence>
<keyword evidence="1" id="KW-0805">Transcription regulation</keyword>
<dbReference type="Pfam" id="PF12833">
    <property type="entry name" value="HTH_18"/>
    <property type="match status" value="1"/>
</dbReference>
<dbReference type="Proteomes" id="UP001580430">
    <property type="component" value="Unassembled WGS sequence"/>
</dbReference>
<dbReference type="PANTHER" id="PTHR43436">
    <property type="entry name" value="ARAC-FAMILY TRANSCRIPTIONAL REGULATOR"/>
    <property type="match status" value="1"/>
</dbReference>
<accession>A0ABV5C2Z9</accession>
<evidence type="ECO:0000313" key="5">
    <source>
        <dbReference type="Proteomes" id="UP001580430"/>
    </source>
</evidence>
<gene>
    <name evidence="4" type="ORF">ACE5LO_16040</name>
</gene>
<feature type="domain" description="HTH araC/xylS-type" evidence="3">
    <location>
        <begin position="211"/>
        <end position="309"/>
    </location>
</feature>
<dbReference type="SMART" id="SM00342">
    <property type="entry name" value="HTH_ARAC"/>
    <property type="match status" value="1"/>
</dbReference>
<organism evidence="4 5">
    <name type="scientific">Paenibacillus medicaginis</name>
    <dbReference type="NCBI Taxonomy" id="1470560"/>
    <lineage>
        <taxon>Bacteria</taxon>
        <taxon>Bacillati</taxon>
        <taxon>Bacillota</taxon>
        <taxon>Bacilli</taxon>
        <taxon>Bacillales</taxon>
        <taxon>Paenibacillaceae</taxon>
        <taxon>Paenibacillus</taxon>
    </lineage>
</organism>
<dbReference type="InterPro" id="IPR009594">
    <property type="entry name" value="Tscrpt_reg_HTH_AraC_N"/>
</dbReference>
<dbReference type="PROSITE" id="PS01124">
    <property type="entry name" value="HTH_ARAC_FAMILY_2"/>
    <property type="match status" value="1"/>
</dbReference>
<dbReference type="InterPro" id="IPR009057">
    <property type="entry name" value="Homeodomain-like_sf"/>
</dbReference>
<keyword evidence="2" id="KW-0804">Transcription</keyword>
<evidence type="ECO:0000313" key="4">
    <source>
        <dbReference type="EMBL" id="MFB5761901.1"/>
    </source>
</evidence>
<dbReference type="EMBL" id="JBHIRY010000015">
    <property type="protein sequence ID" value="MFB5761901.1"/>
    <property type="molecule type" value="Genomic_DNA"/>
</dbReference>
<comment type="caution">
    <text evidence="4">The sequence shown here is derived from an EMBL/GenBank/DDBJ whole genome shotgun (WGS) entry which is preliminary data.</text>
</comment>
<reference evidence="4 5" key="1">
    <citation type="submission" date="2024-09" db="EMBL/GenBank/DDBJ databases">
        <title>Paenibacillus zeirhizospherea sp. nov., isolated from surface of the maize (Zea mays) roots in a horticulture field, Hungary.</title>
        <authorList>
            <person name="Marton D."/>
            <person name="Farkas M."/>
            <person name="Bedics A."/>
            <person name="Toth E."/>
            <person name="Tancsics A."/>
            <person name="Boka K."/>
            <person name="Marati G."/>
            <person name="Kriszt B."/>
            <person name="Cserhati M."/>
        </authorList>
    </citation>
    <scope>NUCLEOTIDE SEQUENCE [LARGE SCALE GENOMIC DNA]</scope>
    <source>
        <strain evidence="4 5">JCM 18446</strain>
    </source>
</reference>